<feature type="transmembrane region" description="Helical" evidence="6">
    <location>
        <begin position="118"/>
        <end position="144"/>
    </location>
</feature>
<keyword evidence="4 6" id="KW-0472">Membrane</keyword>
<dbReference type="PANTHER" id="PTHR42770">
    <property type="entry name" value="AMINO ACID TRANSPORTER-RELATED"/>
    <property type="match status" value="1"/>
</dbReference>
<dbReference type="Gene3D" id="1.20.1740.10">
    <property type="entry name" value="Amino acid/polyamine transporter I"/>
    <property type="match status" value="1"/>
</dbReference>
<evidence type="ECO:0000313" key="8">
    <source>
        <dbReference type="EMBL" id="MBT0961623.1"/>
    </source>
</evidence>
<comment type="subcellular location">
    <subcellularLocation>
        <location evidence="1">Membrane</location>
        <topology evidence="1">Multi-pass membrane protein</topology>
    </subcellularLocation>
</comment>
<feature type="transmembrane region" description="Helical" evidence="6">
    <location>
        <begin position="224"/>
        <end position="242"/>
    </location>
</feature>
<feature type="transmembrane region" description="Helical" evidence="6">
    <location>
        <begin position="187"/>
        <end position="204"/>
    </location>
</feature>
<organism evidence="8 9">
    <name type="scientific">Denitromonas iodatirespirans</name>
    <dbReference type="NCBI Taxonomy" id="2795389"/>
    <lineage>
        <taxon>Bacteria</taxon>
        <taxon>Pseudomonadati</taxon>
        <taxon>Pseudomonadota</taxon>
        <taxon>Betaproteobacteria</taxon>
        <taxon>Rhodocyclales</taxon>
        <taxon>Zoogloeaceae</taxon>
        <taxon>Denitromonas</taxon>
    </lineage>
</organism>
<dbReference type="Proteomes" id="UP000694660">
    <property type="component" value="Unassembled WGS sequence"/>
</dbReference>
<dbReference type="GO" id="GO:0055085">
    <property type="term" value="P:transmembrane transport"/>
    <property type="evidence" value="ECO:0007669"/>
    <property type="project" value="InterPro"/>
</dbReference>
<evidence type="ECO:0000313" key="9">
    <source>
        <dbReference type="Proteomes" id="UP000694660"/>
    </source>
</evidence>
<evidence type="ECO:0000256" key="6">
    <source>
        <dbReference type="SAM" id="Phobius"/>
    </source>
</evidence>
<keyword evidence="9" id="KW-1185">Reference proteome</keyword>
<reference evidence="9" key="1">
    <citation type="journal article" date="2022" name="ISME J.">
        <title>Genetic and phylogenetic analysis of dissimilatory iodate-reducing bacteria identifies potential niches across the world's oceans.</title>
        <authorList>
            <person name="Reyes-Umana V."/>
            <person name="Henning Z."/>
            <person name="Lee K."/>
            <person name="Barnum T.P."/>
            <person name="Coates J.D."/>
        </authorList>
    </citation>
    <scope>NUCLEOTIDE SEQUENCE [LARGE SCALE GENOMIC DNA]</scope>
    <source>
        <strain evidence="9">IR12</strain>
    </source>
</reference>
<keyword evidence="3 6" id="KW-1133">Transmembrane helix</keyword>
<accession>A0A944DF18</accession>
<proteinExistence type="predicted"/>
<feature type="transmembrane region" description="Helical" evidence="6">
    <location>
        <begin position="156"/>
        <end position="175"/>
    </location>
</feature>
<feature type="transmembrane region" description="Helical" evidence="6">
    <location>
        <begin position="48"/>
        <end position="69"/>
    </location>
</feature>
<comment type="caution">
    <text evidence="8">The sequence shown here is derived from an EMBL/GenBank/DDBJ whole genome shotgun (WGS) entry which is preliminary data.</text>
</comment>
<feature type="transmembrane region" description="Helical" evidence="6">
    <location>
        <begin position="314"/>
        <end position="339"/>
    </location>
</feature>
<feature type="transmembrane region" description="Helical" evidence="6">
    <location>
        <begin position="263"/>
        <end position="283"/>
    </location>
</feature>
<evidence type="ECO:0000256" key="2">
    <source>
        <dbReference type="ARBA" id="ARBA00022692"/>
    </source>
</evidence>
<gene>
    <name evidence="8" type="ORF">I8J34_10620</name>
</gene>
<dbReference type="Pfam" id="PF00324">
    <property type="entry name" value="AA_permease"/>
    <property type="match status" value="1"/>
</dbReference>
<name>A0A944DF18_DENI1</name>
<sequence length="471" mass="50652">MDLPEPVAVDPTLEKNSKERGMKTTTAQSPAPKAGAETLTRSLEYRDLLAYGLAYIAPVAPLATLGFVWNASAGLVALAYLLGALCMYFTAKSYAVMTEEVPNAGSVYGFARHCLGGLAGFVAGWLILLDYLLIPALVFLLMSVGMGTLIPEIPRAAWLVILISSAVGINWFGVTVTSRVNVFSVKAQILMVLTLMALCIYALYQGKGSGGLTLAPFYSAEGFSATHVFAGTSICVLSFLGFDAISTLAEEVKGGDRKVVGRAIMHVLLIAGAFFVLLTWVLGNLMIGLDVQDPATAIFELTADRIGPWASTALAWLLALIVGFTNALPMQIGVARVLFAMGRDRQLPHAFARLHKKHGTPHIALLFASAFSLIVAIVLRNDIDLMASFVNFGALSAFLLLHLSVLVHFAWRKRSKNYLAHWCVPILGIAVVLAVFSGMAATALFMGAMWLVLGLGYWRFLSARHRVELAV</sequence>
<dbReference type="PANTHER" id="PTHR42770:SF16">
    <property type="entry name" value="AMINO ACID PERMEASE"/>
    <property type="match status" value="1"/>
</dbReference>
<evidence type="ECO:0000256" key="3">
    <source>
        <dbReference type="ARBA" id="ARBA00022989"/>
    </source>
</evidence>
<dbReference type="EMBL" id="JAEKFT010000010">
    <property type="protein sequence ID" value="MBT0961623.1"/>
    <property type="molecule type" value="Genomic_DNA"/>
</dbReference>
<dbReference type="InterPro" id="IPR050367">
    <property type="entry name" value="APC_superfamily"/>
</dbReference>
<feature type="transmembrane region" description="Helical" evidence="6">
    <location>
        <begin position="443"/>
        <end position="461"/>
    </location>
</feature>
<feature type="transmembrane region" description="Helical" evidence="6">
    <location>
        <begin position="385"/>
        <end position="411"/>
    </location>
</feature>
<feature type="transmembrane region" description="Helical" evidence="6">
    <location>
        <begin position="360"/>
        <end position="379"/>
    </location>
</feature>
<evidence type="ECO:0000256" key="1">
    <source>
        <dbReference type="ARBA" id="ARBA00004141"/>
    </source>
</evidence>
<dbReference type="GO" id="GO:0016020">
    <property type="term" value="C:membrane"/>
    <property type="evidence" value="ECO:0007669"/>
    <property type="project" value="UniProtKB-SubCell"/>
</dbReference>
<dbReference type="AlphaFoldDB" id="A0A944DF18"/>
<feature type="domain" description="Amino acid permease/ SLC12A" evidence="7">
    <location>
        <begin position="68"/>
        <end position="435"/>
    </location>
</feature>
<dbReference type="RefSeq" id="WP_214361380.1">
    <property type="nucleotide sequence ID" value="NZ_JAEKFT010000010.1"/>
</dbReference>
<feature type="compositionally biased region" description="Basic and acidic residues" evidence="5">
    <location>
        <begin position="12"/>
        <end position="22"/>
    </location>
</feature>
<dbReference type="InterPro" id="IPR004841">
    <property type="entry name" value="AA-permease/SLC12A_dom"/>
</dbReference>
<feature type="region of interest" description="Disordered" evidence="5">
    <location>
        <begin position="1"/>
        <end position="35"/>
    </location>
</feature>
<feature type="transmembrane region" description="Helical" evidence="6">
    <location>
        <begin position="75"/>
        <end position="97"/>
    </location>
</feature>
<keyword evidence="2 6" id="KW-0812">Transmembrane</keyword>
<evidence type="ECO:0000259" key="7">
    <source>
        <dbReference type="Pfam" id="PF00324"/>
    </source>
</evidence>
<evidence type="ECO:0000256" key="5">
    <source>
        <dbReference type="SAM" id="MobiDB-lite"/>
    </source>
</evidence>
<feature type="transmembrane region" description="Helical" evidence="6">
    <location>
        <begin position="418"/>
        <end position="437"/>
    </location>
</feature>
<evidence type="ECO:0000256" key="4">
    <source>
        <dbReference type="ARBA" id="ARBA00023136"/>
    </source>
</evidence>
<dbReference type="PIRSF" id="PIRSF006060">
    <property type="entry name" value="AA_transporter"/>
    <property type="match status" value="1"/>
</dbReference>
<protein>
    <submittedName>
        <fullName evidence="8">APC family permease</fullName>
    </submittedName>
</protein>